<evidence type="ECO:0000256" key="1">
    <source>
        <dbReference type="SAM" id="MobiDB-lite"/>
    </source>
</evidence>
<dbReference type="STRING" id="49390.A0A068U9A4"/>
<reference evidence="3" key="1">
    <citation type="journal article" date="2014" name="Science">
        <title>The coffee genome provides insight into the convergent evolution of caffeine biosynthesis.</title>
        <authorList>
            <person name="Denoeud F."/>
            <person name="Carretero-Paulet L."/>
            <person name="Dereeper A."/>
            <person name="Droc G."/>
            <person name="Guyot R."/>
            <person name="Pietrella M."/>
            <person name="Zheng C."/>
            <person name="Alberti A."/>
            <person name="Anthony F."/>
            <person name="Aprea G."/>
            <person name="Aury J.M."/>
            <person name="Bento P."/>
            <person name="Bernard M."/>
            <person name="Bocs S."/>
            <person name="Campa C."/>
            <person name="Cenci A."/>
            <person name="Combes M.C."/>
            <person name="Crouzillat D."/>
            <person name="Da Silva C."/>
            <person name="Daddiego L."/>
            <person name="De Bellis F."/>
            <person name="Dussert S."/>
            <person name="Garsmeur O."/>
            <person name="Gayraud T."/>
            <person name="Guignon V."/>
            <person name="Jahn K."/>
            <person name="Jamilloux V."/>
            <person name="Joet T."/>
            <person name="Labadie K."/>
            <person name="Lan T."/>
            <person name="Leclercq J."/>
            <person name="Lepelley M."/>
            <person name="Leroy T."/>
            <person name="Li L.T."/>
            <person name="Librado P."/>
            <person name="Lopez L."/>
            <person name="Munoz A."/>
            <person name="Noel B."/>
            <person name="Pallavicini A."/>
            <person name="Perrotta G."/>
            <person name="Poncet V."/>
            <person name="Pot D."/>
            <person name="Priyono X."/>
            <person name="Rigoreau M."/>
            <person name="Rouard M."/>
            <person name="Rozas J."/>
            <person name="Tranchant-Dubreuil C."/>
            <person name="VanBuren R."/>
            <person name="Zhang Q."/>
            <person name="Andrade A.C."/>
            <person name="Argout X."/>
            <person name="Bertrand B."/>
            <person name="de Kochko A."/>
            <person name="Graziosi G."/>
            <person name="Henry R.J."/>
            <person name="Jayarama X."/>
            <person name="Ming R."/>
            <person name="Nagai C."/>
            <person name="Rounsley S."/>
            <person name="Sankoff D."/>
            <person name="Giuliano G."/>
            <person name="Albert V.A."/>
            <person name="Wincker P."/>
            <person name="Lashermes P."/>
        </authorList>
    </citation>
    <scope>NUCLEOTIDE SEQUENCE [LARGE SCALE GENOMIC DNA]</scope>
    <source>
        <strain evidence="3">cv. DH200-94</strain>
    </source>
</reference>
<proteinExistence type="predicted"/>
<feature type="region of interest" description="Disordered" evidence="1">
    <location>
        <begin position="1"/>
        <end position="20"/>
    </location>
</feature>
<dbReference type="PhylomeDB" id="A0A068U9A4"/>
<dbReference type="FunCoup" id="A0A068U9A4">
    <property type="interactions" value="183"/>
</dbReference>
<dbReference type="AlphaFoldDB" id="A0A068U9A4"/>
<feature type="compositionally biased region" description="Acidic residues" evidence="1">
    <location>
        <begin position="171"/>
        <end position="184"/>
    </location>
</feature>
<dbReference type="InParanoid" id="A0A068U9A4"/>
<protein>
    <submittedName>
        <fullName evidence="2">Uncharacterized protein</fullName>
    </submittedName>
</protein>
<sequence length="198" mass="21634">MSSSNYDGRKKMEKSVEEDEVEELLKAAQDDMLLKLGLNSHMTHSSSQFSSIDPDLDSRFLALKKPHQSKSNSKSISKSKLDDTAGTTQKNPEKVLQNIDESDDLFARFAALKSSLPSYNTSVRDGQVQQQQQLMDDDGAGEEDEVEKVIKWAIDAARLDPSPPSNSNDDAASDADDVSDDEVDDGHGVDAGKKSKGK</sequence>
<feature type="compositionally biased region" description="Acidic residues" evidence="1">
    <location>
        <begin position="135"/>
        <end position="146"/>
    </location>
</feature>
<evidence type="ECO:0000313" key="2">
    <source>
        <dbReference type="EMBL" id="CDP04867.1"/>
    </source>
</evidence>
<feature type="compositionally biased region" description="Low complexity" evidence="1">
    <location>
        <begin position="69"/>
        <end position="78"/>
    </location>
</feature>
<dbReference type="Proteomes" id="UP000295252">
    <property type="component" value="Chromosome III"/>
</dbReference>
<feature type="region of interest" description="Disordered" evidence="1">
    <location>
        <begin position="118"/>
        <end position="198"/>
    </location>
</feature>
<feature type="region of interest" description="Disordered" evidence="1">
    <location>
        <begin position="60"/>
        <end position="99"/>
    </location>
</feature>
<dbReference type="Gramene" id="CDP04867">
    <property type="protein sequence ID" value="CDP04867"/>
    <property type="gene ID" value="GSCOC_T00019647001"/>
</dbReference>
<feature type="compositionally biased region" description="Basic and acidic residues" evidence="1">
    <location>
        <begin position="185"/>
        <end position="198"/>
    </location>
</feature>
<gene>
    <name evidence="2" type="ORF">GSCOC_T00019647001</name>
</gene>
<dbReference type="EMBL" id="HG739098">
    <property type="protein sequence ID" value="CDP04867.1"/>
    <property type="molecule type" value="Genomic_DNA"/>
</dbReference>
<name>A0A068U9A4_COFCA</name>
<evidence type="ECO:0000313" key="3">
    <source>
        <dbReference type="Proteomes" id="UP000295252"/>
    </source>
</evidence>
<accession>A0A068U9A4</accession>
<keyword evidence="3" id="KW-1185">Reference proteome</keyword>
<dbReference type="OrthoDB" id="1935019at2759"/>
<organism evidence="2 3">
    <name type="scientific">Coffea canephora</name>
    <name type="common">Robusta coffee</name>
    <dbReference type="NCBI Taxonomy" id="49390"/>
    <lineage>
        <taxon>Eukaryota</taxon>
        <taxon>Viridiplantae</taxon>
        <taxon>Streptophyta</taxon>
        <taxon>Embryophyta</taxon>
        <taxon>Tracheophyta</taxon>
        <taxon>Spermatophyta</taxon>
        <taxon>Magnoliopsida</taxon>
        <taxon>eudicotyledons</taxon>
        <taxon>Gunneridae</taxon>
        <taxon>Pentapetalae</taxon>
        <taxon>asterids</taxon>
        <taxon>lamiids</taxon>
        <taxon>Gentianales</taxon>
        <taxon>Rubiaceae</taxon>
        <taxon>Ixoroideae</taxon>
        <taxon>Gardenieae complex</taxon>
        <taxon>Bertiereae - Coffeeae clade</taxon>
        <taxon>Coffeeae</taxon>
        <taxon>Coffea</taxon>
    </lineage>
</organism>
<dbReference type="OMA" id="IQWAMDA"/>